<keyword evidence="2" id="KW-0808">Transferase</keyword>
<evidence type="ECO:0000256" key="1">
    <source>
        <dbReference type="ARBA" id="ARBA00022676"/>
    </source>
</evidence>
<dbReference type="SUPFAM" id="SSF53448">
    <property type="entry name" value="Nucleotide-diphospho-sugar transferases"/>
    <property type="match status" value="1"/>
</dbReference>
<protein>
    <submittedName>
        <fullName evidence="4">Glycosyltransferase</fullName>
    </submittedName>
</protein>
<sequence>MLKFSLIIPIYNVEKYIEECLLSILKTEFKDLEVILVNDGTKDNSMKVIEHYLSDSRIKVINKENGGLSSARNRGLEIATGDYIAFIDSD</sequence>
<keyword evidence="5" id="KW-1185">Reference proteome</keyword>
<gene>
    <name evidence="4" type="ORF">H6A04_11590</name>
</gene>
<evidence type="ECO:0000313" key="4">
    <source>
        <dbReference type="EMBL" id="MBM6876270.1"/>
    </source>
</evidence>
<dbReference type="EMBL" id="JACJLT010000255">
    <property type="protein sequence ID" value="MBM6876270.1"/>
    <property type="molecule type" value="Genomic_DNA"/>
</dbReference>
<evidence type="ECO:0000313" key="5">
    <source>
        <dbReference type="Proteomes" id="UP000728968"/>
    </source>
</evidence>
<dbReference type="Pfam" id="PF00535">
    <property type="entry name" value="Glycos_transf_2"/>
    <property type="match status" value="1"/>
</dbReference>
<dbReference type="InterPro" id="IPR001173">
    <property type="entry name" value="Glyco_trans_2-like"/>
</dbReference>
<proteinExistence type="predicted"/>
<dbReference type="Proteomes" id="UP000728968">
    <property type="component" value="Unassembled WGS sequence"/>
</dbReference>
<feature type="non-terminal residue" evidence="4">
    <location>
        <position position="90"/>
    </location>
</feature>
<dbReference type="CDD" id="cd00761">
    <property type="entry name" value="Glyco_tranf_GTA_type"/>
    <property type="match status" value="1"/>
</dbReference>
<keyword evidence="1" id="KW-0328">Glycosyltransferase</keyword>
<dbReference type="InterPro" id="IPR029044">
    <property type="entry name" value="Nucleotide-diphossugar_trans"/>
</dbReference>
<accession>A0ABS2G5F7</accession>
<dbReference type="PANTHER" id="PTHR22916:SF51">
    <property type="entry name" value="GLYCOSYLTRANSFERASE EPSH-RELATED"/>
    <property type="match status" value="1"/>
</dbReference>
<name>A0ABS2G5F7_FUSMR</name>
<reference evidence="4 5" key="1">
    <citation type="journal article" date="2021" name="Sci. Rep.">
        <title>The distribution of antibiotic resistance genes in chicken gut microbiota commensals.</title>
        <authorList>
            <person name="Juricova H."/>
            <person name="Matiasovicova J."/>
            <person name="Kubasova T."/>
            <person name="Cejkova D."/>
            <person name="Rychlik I."/>
        </authorList>
    </citation>
    <scope>NUCLEOTIDE SEQUENCE [LARGE SCALE GENOMIC DNA]</scope>
    <source>
        <strain evidence="4 5">An425</strain>
    </source>
</reference>
<organism evidence="4 5">
    <name type="scientific">Fusobacterium mortiferum</name>
    <dbReference type="NCBI Taxonomy" id="850"/>
    <lineage>
        <taxon>Bacteria</taxon>
        <taxon>Fusobacteriati</taxon>
        <taxon>Fusobacteriota</taxon>
        <taxon>Fusobacteriia</taxon>
        <taxon>Fusobacteriales</taxon>
        <taxon>Fusobacteriaceae</taxon>
        <taxon>Fusobacterium</taxon>
    </lineage>
</organism>
<dbReference type="PANTHER" id="PTHR22916">
    <property type="entry name" value="GLYCOSYLTRANSFERASE"/>
    <property type="match status" value="1"/>
</dbReference>
<evidence type="ECO:0000259" key="3">
    <source>
        <dbReference type="Pfam" id="PF00535"/>
    </source>
</evidence>
<evidence type="ECO:0000256" key="2">
    <source>
        <dbReference type="ARBA" id="ARBA00022679"/>
    </source>
</evidence>
<comment type="caution">
    <text evidence="4">The sequence shown here is derived from an EMBL/GenBank/DDBJ whole genome shotgun (WGS) entry which is preliminary data.</text>
</comment>
<feature type="domain" description="Glycosyltransferase 2-like" evidence="3">
    <location>
        <begin position="5"/>
        <end position="90"/>
    </location>
</feature>
<dbReference type="Gene3D" id="3.90.550.10">
    <property type="entry name" value="Spore Coat Polysaccharide Biosynthesis Protein SpsA, Chain A"/>
    <property type="match status" value="1"/>
</dbReference>